<feature type="compositionally biased region" description="Low complexity" evidence="8">
    <location>
        <begin position="427"/>
        <end position="447"/>
    </location>
</feature>
<gene>
    <name evidence="9" type="ORF">FBZ88_112154</name>
</gene>
<keyword evidence="5 7" id="KW-1133">Transmembrane helix</keyword>
<feature type="transmembrane region" description="Helical" evidence="7">
    <location>
        <begin position="224"/>
        <end position="245"/>
    </location>
</feature>
<dbReference type="PANTHER" id="PTHR30213:SF0">
    <property type="entry name" value="UPF0761 MEMBRANE PROTEIN YIHY"/>
    <property type="match status" value="1"/>
</dbReference>
<keyword evidence="2 7" id="KW-1003">Cell membrane</keyword>
<evidence type="ECO:0000256" key="1">
    <source>
        <dbReference type="ARBA" id="ARBA00004651"/>
    </source>
</evidence>
<dbReference type="Proteomes" id="UP000316545">
    <property type="component" value="Unassembled WGS sequence"/>
</dbReference>
<keyword evidence="10" id="KW-1185">Reference proteome</keyword>
<dbReference type="Pfam" id="PF03631">
    <property type="entry name" value="Virul_fac_BrkB"/>
    <property type="match status" value="1"/>
</dbReference>
<evidence type="ECO:0000256" key="3">
    <source>
        <dbReference type="ARBA" id="ARBA00022519"/>
    </source>
</evidence>
<keyword evidence="4 7" id="KW-0812">Transmembrane</keyword>
<dbReference type="AlphaFoldDB" id="A0A560FRR2"/>
<keyword evidence="6 7" id="KW-0472">Membrane</keyword>
<evidence type="ECO:0000313" key="9">
    <source>
        <dbReference type="EMBL" id="TWB24299.1"/>
    </source>
</evidence>
<evidence type="ECO:0000256" key="4">
    <source>
        <dbReference type="ARBA" id="ARBA00022692"/>
    </source>
</evidence>
<evidence type="ECO:0000256" key="7">
    <source>
        <dbReference type="HAMAP-Rule" id="MF_00672"/>
    </source>
</evidence>
<protein>
    <recommendedName>
        <fullName evidence="7">UPF0761 membrane protein FBZ88_112154</fullName>
    </recommendedName>
</protein>
<feature type="region of interest" description="Disordered" evidence="8">
    <location>
        <begin position="427"/>
        <end position="449"/>
    </location>
</feature>
<evidence type="ECO:0000256" key="8">
    <source>
        <dbReference type="SAM" id="MobiDB-lite"/>
    </source>
</evidence>
<dbReference type="InterPro" id="IPR017039">
    <property type="entry name" value="Virul_fac_BrkB"/>
</dbReference>
<feature type="transmembrane region" description="Helical" evidence="7">
    <location>
        <begin position="49"/>
        <end position="71"/>
    </location>
</feature>
<feature type="transmembrane region" description="Helical" evidence="7">
    <location>
        <begin position="20"/>
        <end position="37"/>
    </location>
</feature>
<dbReference type="EMBL" id="VITO01000012">
    <property type="protein sequence ID" value="TWB24299.1"/>
    <property type="molecule type" value="Genomic_DNA"/>
</dbReference>
<evidence type="ECO:0000256" key="5">
    <source>
        <dbReference type="ARBA" id="ARBA00022989"/>
    </source>
</evidence>
<organism evidence="9 10">
    <name type="scientific">Nitrospirillum amazonense</name>
    <dbReference type="NCBI Taxonomy" id="28077"/>
    <lineage>
        <taxon>Bacteria</taxon>
        <taxon>Pseudomonadati</taxon>
        <taxon>Pseudomonadota</taxon>
        <taxon>Alphaproteobacteria</taxon>
        <taxon>Rhodospirillales</taxon>
        <taxon>Azospirillaceae</taxon>
        <taxon>Nitrospirillum</taxon>
    </lineage>
</organism>
<dbReference type="HAMAP" id="MF_00672">
    <property type="entry name" value="UPF0761"/>
    <property type="match status" value="1"/>
</dbReference>
<keyword evidence="3" id="KW-0997">Cell inner membrane</keyword>
<dbReference type="RefSeq" id="WP_145618612.1">
    <property type="nucleotide sequence ID" value="NZ_JAYNFR010000041.1"/>
</dbReference>
<proteinExistence type="inferred from homology"/>
<evidence type="ECO:0000256" key="2">
    <source>
        <dbReference type="ARBA" id="ARBA00022475"/>
    </source>
</evidence>
<comment type="subcellular location">
    <subcellularLocation>
        <location evidence="1 7">Cell membrane</location>
        <topology evidence="1 7">Multi-pass membrane protein</topology>
    </subcellularLocation>
</comment>
<feature type="transmembrane region" description="Helical" evidence="7">
    <location>
        <begin position="195"/>
        <end position="212"/>
    </location>
</feature>
<dbReference type="NCBIfam" id="TIGR00765">
    <property type="entry name" value="yihY_not_rbn"/>
    <property type="match status" value="1"/>
</dbReference>
<comment type="caution">
    <text evidence="9">The sequence shown here is derived from an EMBL/GenBank/DDBJ whole genome shotgun (WGS) entry which is preliminary data.</text>
</comment>
<sequence length="466" mass="50449">MTEMRTQSTAWTRLTDRLPYSVQHFILAFVGVTSYAVRRFYRDNCLQAVGSLTYTSLLAVVPLFTVGFAIFQAFPAFQTLRAEAEMLLLENLVPQVGENLNDRLHEFVSNAGTMTGVGVLGLAVTSILLFFSIEGAYNAIWRSRERHSVLVRLLSFWAVLTMAPLLLGVSLSLSSVAVSYLGAEGSVVVELVRRVLPGLLETAFFGLTYLAIPTRPVRWQDAMVGGVVAGVAMEVAKVGFALYIGQVHTYTTIYGALSVLPTVLLWLYLVWCLILFGAEVTAALPEWRSGRITEMGPAGLSPAQRLVVALAILRELMLAARDGHALKRADVIARVPVGAVAVDGMLEQLCAANWTIRTADGAWVATRDLHDATLSDLYLALDFGMWGDLLSVGHLQAPWQRKVHGIFEQVRHDAGAAMETPLADLLAPDATPAAPPATTQPGTAQPGVAQLAAEERMRVAAQPPGR</sequence>
<feature type="transmembrane region" description="Helical" evidence="7">
    <location>
        <begin position="265"/>
        <end position="285"/>
    </location>
</feature>
<dbReference type="GO" id="GO:0005886">
    <property type="term" value="C:plasma membrane"/>
    <property type="evidence" value="ECO:0007669"/>
    <property type="project" value="UniProtKB-SubCell"/>
</dbReference>
<comment type="similarity">
    <text evidence="7">Belongs to the UPF0761 family.</text>
</comment>
<feature type="transmembrane region" description="Helical" evidence="7">
    <location>
        <begin position="154"/>
        <end position="183"/>
    </location>
</feature>
<accession>A0A560FRR2</accession>
<dbReference type="PANTHER" id="PTHR30213">
    <property type="entry name" value="INNER MEMBRANE PROTEIN YHJD"/>
    <property type="match status" value="1"/>
</dbReference>
<dbReference type="InterPro" id="IPR023679">
    <property type="entry name" value="UPF0761_bac"/>
</dbReference>
<evidence type="ECO:0000256" key="6">
    <source>
        <dbReference type="ARBA" id="ARBA00023136"/>
    </source>
</evidence>
<reference evidence="9 10" key="1">
    <citation type="submission" date="2019-06" db="EMBL/GenBank/DDBJ databases">
        <title>Genomic Encyclopedia of Type Strains, Phase IV (KMG-V): Genome sequencing to study the core and pangenomes of soil and plant-associated prokaryotes.</title>
        <authorList>
            <person name="Whitman W."/>
        </authorList>
    </citation>
    <scope>NUCLEOTIDE SEQUENCE [LARGE SCALE GENOMIC DNA]</scope>
    <source>
        <strain evidence="9 10">BR 11865</strain>
    </source>
</reference>
<name>A0A560FRR2_9PROT</name>
<feature type="transmembrane region" description="Helical" evidence="7">
    <location>
        <begin position="111"/>
        <end position="133"/>
    </location>
</feature>
<evidence type="ECO:0000313" key="10">
    <source>
        <dbReference type="Proteomes" id="UP000316545"/>
    </source>
</evidence>